<sequence>MFNFNKMALPATQATKQSFFYRKSFRTVLSLKDGIREAIEDIQRPLWDLGMENFIKTIQSC</sequence>
<dbReference type="AlphaFoldDB" id="A0A0K2TMC0"/>
<proteinExistence type="predicted"/>
<dbReference type="EMBL" id="HACA01009619">
    <property type="protein sequence ID" value="CDW26980.1"/>
    <property type="molecule type" value="Transcribed_RNA"/>
</dbReference>
<evidence type="ECO:0000313" key="1">
    <source>
        <dbReference type="EMBL" id="CDW26980.1"/>
    </source>
</evidence>
<reference evidence="1" key="1">
    <citation type="submission" date="2014-05" db="EMBL/GenBank/DDBJ databases">
        <authorList>
            <person name="Chronopoulou M."/>
        </authorList>
    </citation>
    <scope>NUCLEOTIDE SEQUENCE</scope>
    <source>
        <tissue evidence="1">Whole organism</tissue>
    </source>
</reference>
<protein>
    <submittedName>
        <fullName evidence="1">Uncharacterized protein</fullName>
    </submittedName>
</protein>
<organism evidence="1">
    <name type="scientific">Lepeophtheirus salmonis</name>
    <name type="common">Salmon louse</name>
    <name type="synonym">Caligus salmonis</name>
    <dbReference type="NCBI Taxonomy" id="72036"/>
    <lineage>
        <taxon>Eukaryota</taxon>
        <taxon>Metazoa</taxon>
        <taxon>Ecdysozoa</taxon>
        <taxon>Arthropoda</taxon>
        <taxon>Crustacea</taxon>
        <taxon>Multicrustacea</taxon>
        <taxon>Hexanauplia</taxon>
        <taxon>Copepoda</taxon>
        <taxon>Siphonostomatoida</taxon>
        <taxon>Caligidae</taxon>
        <taxon>Lepeophtheirus</taxon>
    </lineage>
</organism>
<accession>A0A0K2TMC0</accession>
<name>A0A0K2TMC0_LEPSM</name>